<organism evidence="2 3">
    <name type="scientific">Stylosanthes scabra</name>
    <dbReference type="NCBI Taxonomy" id="79078"/>
    <lineage>
        <taxon>Eukaryota</taxon>
        <taxon>Viridiplantae</taxon>
        <taxon>Streptophyta</taxon>
        <taxon>Embryophyta</taxon>
        <taxon>Tracheophyta</taxon>
        <taxon>Spermatophyta</taxon>
        <taxon>Magnoliopsida</taxon>
        <taxon>eudicotyledons</taxon>
        <taxon>Gunneridae</taxon>
        <taxon>Pentapetalae</taxon>
        <taxon>rosids</taxon>
        <taxon>fabids</taxon>
        <taxon>Fabales</taxon>
        <taxon>Fabaceae</taxon>
        <taxon>Papilionoideae</taxon>
        <taxon>50 kb inversion clade</taxon>
        <taxon>dalbergioids sensu lato</taxon>
        <taxon>Dalbergieae</taxon>
        <taxon>Pterocarpus clade</taxon>
        <taxon>Stylosanthes</taxon>
    </lineage>
</organism>
<reference evidence="2 3" key="1">
    <citation type="journal article" date="2023" name="Plants (Basel)">
        <title>Bridging the Gap: Combining Genomics and Transcriptomics Approaches to Understand Stylosanthes scabra, an Orphan Legume from the Brazilian Caatinga.</title>
        <authorList>
            <person name="Ferreira-Neto J.R.C."/>
            <person name="da Silva M.D."/>
            <person name="Binneck E."/>
            <person name="de Melo N.F."/>
            <person name="da Silva R.H."/>
            <person name="de Melo A.L.T.M."/>
            <person name="Pandolfi V."/>
            <person name="Bustamante F.O."/>
            <person name="Brasileiro-Vidal A.C."/>
            <person name="Benko-Iseppon A.M."/>
        </authorList>
    </citation>
    <scope>NUCLEOTIDE SEQUENCE [LARGE SCALE GENOMIC DNA]</scope>
    <source>
        <tissue evidence="2">Leaves</tissue>
    </source>
</reference>
<accession>A0ABU6TNL9</accession>
<sequence length="200" mass="22506">MGFHKKKYLEAFGNSMSNFPSKPTYTTFRKKPSPLSKEAKVAKPRPFQKKPSTLTPPPATTTDHHPPRPNTIHRHHHPKPPQIDSCCHHLLVISFTLILTPGTTTLGSQRALLCSLVTASRPISLQWQHRRHSVVPAKSSIAAYKLATVAELEGMKAKPIELSQSKKFDFFLEIAKLSNYTRKLEDMTKTTDIRMAYGLP</sequence>
<proteinExistence type="predicted"/>
<feature type="region of interest" description="Disordered" evidence="1">
    <location>
        <begin position="20"/>
        <end position="80"/>
    </location>
</feature>
<evidence type="ECO:0000313" key="3">
    <source>
        <dbReference type="Proteomes" id="UP001341840"/>
    </source>
</evidence>
<evidence type="ECO:0000256" key="1">
    <source>
        <dbReference type="SAM" id="MobiDB-lite"/>
    </source>
</evidence>
<name>A0ABU6TNL9_9FABA</name>
<evidence type="ECO:0000313" key="2">
    <source>
        <dbReference type="EMBL" id="MED6150407.1"/>
    </source>
</evidence>
<dbReference type="EMBL" id="JASCZI010091462">
    <property type="protein sequence ID" value="MED6150407.1"/>
    <property type="molecule type" value="Genomic_DNA"/>
</dbReference>
<gene>
    <name evidence="2" type="ORF">PIB30_071948</name>
</gene>
<comment type="caution">
    <text evidence="2">The sequence shown here is derived from an EMBL/GenBank/DDBJ whole genome shotgun (WGS) entry which is preliminary data.</text>
</comment>
<keyword evidence="3" id="KW-1185">Reference proteome</keyword>
<protein>
    <submittedName>
        <fullName evidence="2">Uncharacterized protein</fullName>
    </submittedName>
</protein>
<dbReference type="Proteomes" id="UP001341840">
    <property type="component" value="Unassembled WGS sequence"/>
</dbReference>